<protein>
    <recommendedName>
        <fullName evidence="5">Enoyl-CoA hydratase</fullName>
    </recommendedName>
</protein>
<evidence type="ECO:0000313" key="4">
    <source>
        <dbReference type="Proteomes" id="UP000054166"/>
    </source>
</evidence>
<evidence type="ECO:0008006" key="5">
    <source>
        <dbReference type="Google" id="ProtNLM"/>
    </source>
</evidence>
<accession>A0A0C3B6V5</accession>
<evidence type="ECO:0000313" key="3">
    <source>
        <dbReference type="EMBL" id="KIM81983.1"/>
    </source>
</evidence>
<dbReference type="OrthoDB" id="2018133at2759"/>
<dbReference type="EMBL" id="KN832996">
    <property type="protein sequence ID" value="KIM81983.1"/>
    <property type="molecule type" value="Genomic_DNA"/>
</dbReference>
<keyword evidence="4" id="KW-1185">Reference proteome</keyword>
<dbReference type="AlphaFoldDB" id="A0A0C3B6V5"/>
<name>A0A0C3B6V5_PILCF</name>
<dbReference type="EMBL" id="KN833236">
    <property type="protein sequence ID" value="KIM71682.1"/>
    <property type="molecule type" value="Genomic_DNA"/>
</dbReference>
<reference evidence="3" key="3">
    <citation type="submission" date="2015-02" db="EMBL/GenBank/DDBJ databases">
        <title>Evolutionary Origins and Diversification of the Mycorrhizal Mutualists.</title>
        <authorList>
            <consortium name="DOE Joint Genome Institute"/>
            <consortium name="Mycorrhizal Genomics Consortium"/>
            <person name="Kohler A."/>
            <person name="Kuo A."/>
            <person name="Nagy L.G."/>
            <person name="Floudas D."/>
            <person name="Copeland A."/>
            <person name="Barry K.W."/>
            <person name="Cichocki N."/>
            <person name="Veneault-Fourrey C."/>
            <person name="LaButti K."/>
            <person name="Lindquist E.A."/>
            <person name="Lipzen A."/>
            <person name="Lundell T."/>
            <person name="Morin E."/>
            <person name="Murat C."/>
            <person name="Riley R."/>
            <person name="Ohm R."/>
            <person name="Sun H."/>
            <person name="Tunlid A."/>
            <person name="Henrissat B."/>
            <person name="Grigoriev I.V."/>
            <person name="Hibbett D.S."/>
            <person name="Martin F."/>
        </authorList>
    </citation>
    <scope>NUCLEOTIDE SEQUENCE</scope>
    <source>
        <strain evidence="3">F 1598</strain>
    </source>
</reference>
<dbReference type="SUPFAM" id="SSF52096">
    <property type="entry name" value="ClpP/crotonase"/>
    <property type="match status" value="1"/>
</dbReference>
<dbReference type="Pfam" id="PF00378">
    <property type="entry name" value="ECH_1"/>
    <property type="match status" value="1"/>
</dbReference>
<evidence type="ECO:0000313" key="2">
    <source>
        <dbReference type="EMBL" id="KIM71682.1"/>
    </source>
</evidence>
<sequence>MSGEPNYDAQGFKDIIVTLREPGVAVVVINRAAQRNTVSGTIAADLVHALDLFDRDDRVRVVVLTAEHTAPAFCSGVDISGGWKLLWDPQAEKEGEHAHRDDGGRIALAALKCRKITISAVNGDAAGVGITAFQLPFDFRFVWAGAKLVFPFVRRGISPEATSTFLLPRLIGHSRASSLLLSGEVVSPSSPLVEALYYRTFPTREEVFPAAFAFAQELSTRTSQVAVAYTKGLLQHPGDTAEENHLLDSRSIRLLASGKDGGEGVQSFKERRQPKFTDTLSRNSSTWYPWWRTVTVAHRPAKL</sequence>
<dbReference type="InterPro" id="IPR051053">
    <property type="entry name" value="ECH/Chromodomain_protein"/>
</dbReference>
<reference evidence="4" key="2">
    <citation type="submission" date="2015-01" db="EMBL/GenBank/DDBJ databases">
        <title>Evolutionary Origins and Diversification of the Mycorrhizal Mutualists.</title>
        <authorList>
            <consortium name="DOE Joint Genome Institute"/>
            <consortium name="Mycorrhizal Genomics Consortium"/>
            <person name="Kohler A."/>
            <person name="Kuo A."/>
            <person name="Nagy L.G."/>
            <person name="Floudas D."/>
            <person name="Copeland A."/>
            <person name="Barry K.W."/>
            <person name="Cichocki N."/>
            <person name="Veneault-Fourrey C."/>
            <person name="LaButti K."/>
            <person name="Lindquist E.A."/>
            <person name="Lipzen A."/>
            <person name="Lundell T."/>
            <person name="Morin E."/>
            <person name="Murat C."/>
            <person name="Riley R."/>
            <person name="Ohm R."/>
            <person name="Sun H."/>
            <person name="Tunlid A."/>
            <person name="Henrissat B."/>
            <person name="Grigoriev I.V."/>
            <person name="Hibbett D.S."/>
            <person name="Martin F."/>
        </authorList>
    </citation>
    <scope>NUCLEOTIDE SEQUENCE [LARGE SCALE GENOMIC DNA]</scope>
    <source>
        <strain evidence="2 4">F 1598</strain>
    </source>
</reference>
<dbReference type="HOGENOM" id="CLU_009834_7_2_1"/>
<reference evidence="3 4" key="1">
    <citation type="submission" date="2014-04" db="EMBL/GenBank/DDBJ databases">
        <authorList>
            <consortium name="DOE Joint Genome Institute"/>
            <person name="Kuo A."/>
            <person name="Tarkka M."/>
            <person name="Buscot F."/>
            <person name="Kohler A."/>
            <person name="Nagy L.G."/>
            <person name="Floudas D."/>
            <person name="Copeland A."/>
            <person name="Barry K.W."/>
            <person name="Cichocki N."/>
            <person name="Veneault-Fourrey C."/>
            <person name="LaButti K."/>
            <person name="Lindquist E.A."/>
            <person name="Lipzen A."/>
            <person name="Lundell T."/>
            <person name="Morin E."/>
            <person name="Murat C."/>
            <person name="Sun H."/>
            <person name="Tunlid A."/>
            <person name="Henrissat B."/>
            <person name="Grigoriev I.V."/>
            <person name="Hibbett D.S."/>
            <person name="Martin F."/>
            <person name="Nordberg H.P."/>
            <person name="Cantor M.N."/>
            <person name="Hua S.X."/>
        </authorList>
    </citation>
    <scope>NUCLEOTIDE SEQUENCE [LARGE SCALE GENOMIC DNA]</scope>
    <source>
        <strain evidence="3 4">F 1598</strain>
    </source>
</reference>
<gene>
    <name evidence="3" type="ORF">PILCRDRAFT_786141</name>
    <name evidence="2" type="ORF">PILCRDRAFT_804784</name>
</gene>
<dbReference type="CDD" id="cd06558">
    <property type="entry name" value="crotonase-like"/>
    <property type="match status" value="1"/>
</dbReference>
<dbReference type="InterPro" id="IPR029045">
    <property type="entry name" value="ClpP/crotonase-like_dom_sf"/>
</dbReference>
<dbReference type="InterPro" id="IPR001753">
    <property type="entry name" value="Enoyl-CoA_hydra/iso"/>
</dbReference>
<dbReference type="Gene3D" id="3.90.226.10">
    <property type="entry name" value="2-enoyl-CoA Hydratase, Chain A, domain 1"/>
    <property type="match status" value="1"/>
</dbReference>
<dbReference type="PANTHER" id="PTHR43684:SF4">
    <property type="entry name" value="ENOYL-COA HYDRATASE_ISOMERASE FAMILY PROTEIN (AFU_ORTHOLOGUE AFUA_1G01890)"/>
    <property type="match status" value="1"/>
</dbReference>
<organism evidence="3 4">
    <name type="scientific">Piloderma croceum (strain F 1598)</name>
    <dbReference type="NCBI Taxonomy" id="765440"/>
    <lineage>
        <taxon>Eukaryota</taxon>
        <taxon>Fungi</taxon>
        <taxon>Dikarya</taxon>
        <taxon>Basidiomycota</taxon>
        <taxon>Agaricomycotina</taxon>
        <taxon>Agaricomycetes</taxon>
        <taxon>Agaricomycetidae</taxon>
        <taxon>Atheliales</taxon>
        <taxon>Atheliaceae</taxon>
        <taxon>Piloderma</taxon>
    </lineage>
</organism>
<comment type="similarity">
    <text evidence="1">Belongs to the enoyl-CoA hydratase/isomerase family.</text>
</comment>
<dbReference type="Proteomes" id="UP000054166">
    <property type="component" value="Unassembled WGS sequence"/>
</dbReference>
<evidence type="ECO:0000256" key="1">
    <source>
        <dbReference type="ARBA" id="ARBA00005254"/>
    </source>
</evidence>
<dbReference type="STRING" id="765440.A0A0C3B6V5"/>
<dbReference type="PANTHER" id="PTHR43684">
    <property type="match status" value="1"/>
</dbReference>
<proteinExistence type="inferred from homology"/>